<keyword evidence="4" id="KW-0175">Coiled coil</keyword>
<dbReference type="CDD" id="cd01852">
    <property type="entry name" value="AIG1"/>
    <property type="match status" value="2"/>
</dbReference>
<dbReference type="Pfam" id="PF04548">
    <property type="entry name" value="AIG1"/>
    <property type="match status" value="2"/>
</dbReference>
<dbReference type="AlphaFoldDB" id="A0A6P8GH23"/>
<dbReference type="GO" id="GO:0005525">
    <property type="term" value="F:GTP binding"/>
    <property type="evidence" value="ECO:0007669"/>
    <property type="project" value="UniProtKB-KW"/>
</dbReference>
<evidence type="ECO:0000313" key="6">
    <source>
        <dbReference type="Proteomes" id="UP000515152"/>
    </source>
</evidence>
<comment type="similarity">
    <text evidence="1">Belongs to the TRAFAC class TrmE-Era-EngA-EngB-Septin-like GTPase superfamily. AIG1/Toc34/Toc159-like paraseptin GTPase family. IAN subfamily.</text>
</comment>
<dbReference type="InterPro" id="IPR045058">
    <property type="entry name" value="GIMA/IAN/Toc"/>
</dbReference>
<dbReference type="InterPro" id="IPR027417">
    <property type="entry name" value="P-loop_NTPase"/>
</dbReference>
<protein>
    <submittedName>
        <fullName evidence="7">GTPase IMAP family member 8-like</fullName>
    </submittedName>
</protein>
<dbReference type="PROSITE" id="PS51720">
    <property type="entry name" value="G_AIG1"/>
    <property type="match status" value="2"/>
</dbReference>
<feature type="domain" description="AIG1-type G" evidence="5">
    <location>
        <begin position="107"/>
        <end position="308"/>
    </location>
</feature>
<keyword evidence="2" id="KW-0547">Nucleotide-binding</keyword>
<gene>
    <name evidence="7" type="primary">LOC105905990</name>
</gene>
<evidence type="ECO:0000256" key="2">
    <source>
        <dbReference type="ARBA" id="ARBA00022741"/>
    </source>
</evidence>
<accession>A0A6P8GH23</accession>
<reference evidence="7" key="1">
    <citation type="submission" date="2025-08" db="UniProtKB">
        <authorList>
            <consortium name="RefSeq"/>
        </authorList>
    </citation>
    <scope>IDENTIFICATION</scope>
</reference>
<dbReference type="Gene3D" id="3.40.50.300">
    <property type="entry name" value="P-loop containing nucleotide triphosphate hydrolases"/>
    <property type="match status" value="2"/>
</dbReference>
<dbReference type="PANTHER" id="PTHR10903:SF188">
    <property type="entry name" value="GTPASE IMAP FAMILY MEMBER 2-LIKE-RELATED"/>
    <property type="match status" value="1"/>
</dbReference>
<evidence type="ECO:0000256" key="3">
    <source>
        <dbReference type="ARBA" id="ARBA00023134"/>
    </source>
</evidence>
<dbReference type="Proteomes" id="UP000515152">
    <property type="component" value="Chromosome 16"/>
</dbReference>
<keyword evidence="6" id="KW-1185">Reference proteome</keyword>
<evidence type="ECO:0000256" key="1">
    <source>
        <dbReference type="ARBA" id="ARBA00008535"/>
    </source>
</evidence>
<evidence type="ECO:0000313" key="7">
    <source>
        <dbReference type="RefSeq" id="XP_031438469.1"/>
    </source>
</evidence>
<dbReference type="KEGG" id="char:105905990"/>
<dbReference type="GeneID" id="105905990"/>
<organism evidence="6 7">
    <name type="scientific">Clupea harengus</name>
    <name type="common">Atlantic herring</name>
    <dbReference type="NCBI Taxonomy" id="7950"/>
    <lineage>
        <taxon>Eukaryota</taxon>
        <taxon>Metazoa</taxon>
        <taxon>Chordata</taxon>
        <taxon>Craniata</taxon>
        <taxon>Vertebrata</taxon>
        <taxon>Euteleostomi</taxon>
        <taxon>Actinopterygii</taxon>
        <taxon>Neopterygii</taxon>
        <taxon>Teleostei</taxon>
        <taxon>Clupei</taxon>
        <taxon>Clupeiformes</taxon>
        <taxon>Clupeoidei</taxon>
        <taxon>Clupeidae</taxon>
        <taxon>Clupea</taxon>
    </lineage>
</organism>
<dbReference type="RefSeq" id="XP_031438469.1">
    <property type="nucleotide sequence ID" value="XM_031582609.2"/>
</dbReference>
<evidence type="ECO:0000259" key="5">
    <source>
        <dbReference type="PROSITE" id="PS51720"/>
    </source>
</evidence>
<keyword evidence="3" id="KW-0342">GTP-binding</keyword>
<dbReference type="FunFam" id="3.40.50.300:FF:000366">
    <property type="entry name" value="GTPase, IMAP family member 2"/>
    <property type="match status" value="2"/>
</dbReference>
<feature type="coiled-coil region" evidence="4">
    <location>
        <begin position="66"/>
        <end position="97"/>
    </location>
</feature>
<evidence type="ECO:0000256" key="4">
    <source>
        <dbReference type="SAM" id="Coils"/>
    </source>
</evidence>
<sequence length="614" mass="68999">MILYTNVSCPKGKPVQDSLQENPYLKQQFPKGCFVLSQESGHEEISEMLKKIKSKSDKCFTTDMFVEAQIEERGRLQTELEKEKKENEEMKKQLNSSPVIQNPESTPDCVRIVLIGKTGVGKSATGNTILGKDVFKSAPWGKSVTTCCQKDTAQVNGRSVAVVDTPGLFDTGAPNDDVLKETVKCFSLLAPGPHVFLLVLSIGTRMTQEEKETLKLIKDTFGTGAEKFTITLFTKGDGLGSYPIQQHIEKGDPSIERLISDCEGQYHVFNNNNQGNRTQVSELMEIIDRMVEKNGVGCYTNEMFQMAEAAIKEKFENIMRERQLKIEREKEQLQVKFDEEIRVVIQNPDSTPDCVRIVLIGKTGVGKSATGNTILGKEAFKSKPWGKSVTTCCQKDTAHVNGRPVAVVDTLGLFDTGAPNEDVKKEILKCFSLLAPGPHVFLLLLSIGTRMTPEEMVMLKLIKDTFGTGAEKFTITLFTKGDDLGPISIEQYIKESPAVERLISDCEGRYHVFNNRDERNHKQVTELMEKIDRMVEKNGGGCYTNVMFQMAEAAIKEKFENMMRERELEIEREKEQLQARFDEDITGPPTSDWITDWASMPSNSDWITDWAIYL</sequence>
<name>A0A6P8GH23_CLUHA</name>
<dbReference type="PANTHER" id="PTHR10903">
    <property type="entry name" value="GTPASE, IMAP FAMILY MEMBER-RELATED"/>
    <property type="match status" value="1"/>
</dbReference>
<feature type="domain" description="AIG1-type G" evidence="5">
    <location>
        <begin position="352"/>
        <end position="552"/>
    </location>
</feature>
<dbReference type="OrthoDB" id="8954335at2759"/>
<proteinExistence type="inferred from homology"/>
<dbReference type="InterPro" id="IPR006703">
    <property type="entry name" value="G_AIG1"/>
</dbReference>
<dbReference type="SUPFAM" id="SSF52540">
    <property type="entry name" value="P-loop containing nucleoside triphosphate hydrolases"/>
    <property type="match status" value="2"/>
</dbReference>